<proteinExistence type="predicted"/>
<feature type="signal peptide" evidence="1">
    <location>
        <begin position="1"/>
        <end position="29"/>
    </location>
</feature>
<accession>A0ABW2I6H7</accession>
<dbReference type="Pfam" id="PF09982">
    <property type="entry name" value="LpxR"/>
    <property type="match status" value="1"/>
</dbReference>
<feature type="chain" id="PRO_5047382992" evidence="1">
    <location>
        <begin position="30"/>
        <end position="367"/>
    </location>
</feature>
<organism evidence="2 3">
    <name type="scientific">Herminiimonas glaciei</name>
    <dbReference type="NCBI Taxonomy" id="523788"/>
    <lineage>
        <taxon>Bacteria</taxon>
        <taxon>Pseudomonadati</taxon>
        <taxon>Pseudomonadota</taxon>
        <taxon>Betaproteobacteria</taxon>
        <taxon>Burkholderiales</taxon>
        <taxon>Oxalobacteraceae</taxon>
        <taxon>Herminiimonas</taxon>
    </lineage>
</organism>
<comment type="caution">
    <text evidence="2">The sequence shown here is derived from an EMBL/GenBank/DDBJ whole genome shotgun (WGS) entry which is preliminary data.</text>
</comment>
<evidence type="ECO:0000313" key="2">
    <source>
        <dbReference type="EMBL" id="MFC7286579.1"/>
    </source>
</evidence>
<protein>
    <submittedName>
        <fullName evidence="2">Lipid A deacylase LpxR family protein</fullName>
    </submittedName>
</protein>
<sequence length="367" mass="41131">MHIDRHSRPLCSRIVVAALFAFSSGAVWADDALADNEVCTSKPGVRALKNYPDVYNFYYENDLFAGTDNNYTSGAKFSWISANLEDYIHDPCLPKWVRQLNRISEMVQPGVFDSRNMVVSIGQEMYTPTDKTRRDLITNDRPYAGWLYLGLAYNARNDTDMEVTEIDIGMVGPASLARQSQNFIHRIRGIDRFQGWDNQLNNELGIQFVKERKTKIFNWASSGWPKVDAISHYGFALGNVNTYLNGGLEVRFGSFLPNDFGTAPIRPASDSNAPLPANASRRMGDGGVHFFASVDGRAVARNIFLDGNTFSDSHSVSKRYFVGAVAAGVAWQWVGGKITYAQYLRSKEFREQDKAQSYGSITLSLEY</sequence>
<gene>
    <name evidence="2" type="ORF">ACFQPC_00890</name>
</gene>
<reference evidence="3" key="1">
    <citation type="journal article" date="2019" name="Int. J. Syst. Evol. Microbiol.">
        <title>The Global Catalogue of Microorganisms (GCM) 10K type strain sequencing project: providing services to taxonomists for standard genome sequencing and annotation.</title>
        <authorList>
            <consortium name="The Broad Institute Genomics Platform"/>
            <consortium name="The Broad Institute Genome Sequencing Center for Infectious Disease"/>
            <person name="Wu L."/>
            <person name="Ma J."/>
        </authorList>
    </citation>
    <scope>NUCLEOTIDE SEQUENCE [LARGE SCALE GENOMIC DNA]</scope>
    <source>
        <strain evidence="3">KACC 12508</strain>
    </source>
</reference>
<dbReference type="InterPro" id="IPR037107">
    <property type="entry name" value="Put_OMP_sf"/>
</dbReference>
<keyword evidence="1" id="KW-0732">Signal</keyword>
<evidence type="ECO:0000313" key="3">
    <source>
        <dbReference type="Proteomes" id="UP001596542"/>
    </source>
</evidence>
<dbReference type="Proteomes" id="UP001596542">
    <property type="component" value="Unassembled WGS sequence"/>
</dbReference>
<name>A0ABW2I6H7_9BURK</name>
<dbReference type="RefSeq" id="WP_382269781.1">
    <property type="nucleotide sequence ID" value="NZ_JBHTBU010000001.1"/>
</dbReference>
<dbReference type="EMBL" id="JBHTBU010000001">
    <property type="protein sequence ID" value="MFC7286579.1"/>
    <property type="molecule type" value="Genomic_DNA"/>
</dbReference>
<dbReference type="Gene3D" id="2.40.128.140">
    <property type="entry name" value="Outer membrane protein"/>
    <property type="match status" value="1"/>
</dbReference>
<dbReference type="InterPro" id="IPR018707">
    <property type="entry name" value="LpxR"/>
</dbReference>
<keyword evidence="3" id="KW-1185">Reference proteome</keyword>
<evidence type="ECO:0000256" key="1">
    <source>
        <dbReference type="SAM" id="SignalP"/>
    </source>
</evidence>